<accession>A0A451BNI7</accession>
<proteinExistence type="predicted"/>
<sequence>MRGVVSAKFLPCRSFNINKRGLYVMKQNQLNRITEFVCEIADGYVRLIPGGYPIVHYACGLFHFMFGANDGNAERQKRIDAVPEATREETAREEVAKERNDPRKEVAEEMDGLPQARSLAFVEKVSVNELPAEHRCWTGNDANKRNYHGRVPAGENPVYLELHWKKSRNAPRQLVGGFILDVTALEKEGYLVESGGGDIRVRFVRESDGCVYMGRGIDKRIPIGTVSA</sequence>
<dbReference type="EMBL" id="CAADFR010000049">
    <property type="protein sequence ID" value="VFK39927.1"/>
    <property type="molecule type" value="Genomic_DNA"/>
</dbReference>
<name>A0A451BNI7_9GAMM</name>
<reference evidence="4" key="1">
    <citation type="submission" date="2019-02" db="EMBL/GenBank/DDBJ databases">
        <authorList>
            <person name="Gruber-Vodicka R. H."/>
            <person name="Seah K. B. B."/>
        </authorList>
    </citation>
    <scope>NUCLEOTIDE SEQUENCE</scope>
    <source>
        <strain evidence="4">BECK_S127</strain>
        <strain evidence="3">BECK_S1320</strain>
        <strain evidence="2">BECK_S1321</strain>
    </source>
</reference>
<evidence type="ECO:0000313" key="3">
    <source>
        <dbReference type="EMBL" id="VFK45561.1"/>
    </source>
</evidence>
<dbReference type="AlphaFoldDB" id="A0A451BNI7"/>
<evidence type="ECO:0000256" key="1">
    <source>
        <dbReference type="SAM" id="MobiDB-lite"/>
    </source>
</evidence>
<dbReference type="EMBL" id="CAADHB010000069">
    <property type="protein sequence ID" value="VFK79846.1"/>
    <property type="molecule type" value="Genomic_DNA"/>
</dbReference>
<gene>
    <name evidence="4" type="ORF">BECKSD772D_GA0070982_106911</name>
    <name evidence="3" type="ORF">BECKSD772E_GA0070983_10565</name>
    <name evidence="2" type="ORF">BECKSD772F_GA0070984_10495</name>
</gene>
<feature type="region of interest" description="Disordered" evidence="1">
    <location>
        <begin position="84"/>
        <end position="109"/>
    </location>
</feature>
<evidence type="ECO:0000313" key="4">
    <source>
        <dbReference type="EMBL" id="VFK79846.1"/>
    </source>
</evidence>
<evidence type="ECO:0000313" key="2">
    <source>
        <dbReference type="EMBL" id="VFK39927.1"/>
    </source>
</evidence>
<dbReference type="EMBL" id="CAADFU010000056">
    <property type="protein sequence ID" value="VFK45561.1"/>
    <property type="molecule type" value="Genomic_DNA"/>
</dbReference>
<organism evidence="4">
    <name type="scientific">Candidatus Kentrum sp. SD</name>
    <dbReference type="NCBI Taxonomy" id="2126332"/>
    <lineage>
        <taxon>Bacteria</taxon>
        <taxon>Pseudomonadati</taxon>
        <taxon>Pseudomonadota</taxon>
        <taxon>Gammaproteobacteria</taxon>
        <taxon>Candidatus Kentrum</taxon>
    </lineage>
</organism>
<protein>
    <submittedName>
        <fullName evidence="4">Uncharacterized protein</fullName>
    </submittedName>
</protein>
<feature type="compositionally biased region" description="Basic and acidic residues" evidence="1">
    <location>
        <begin position="84"/>
        <end position="107"/>
    </location>
</feature>